<evidence type="ECO:0000256" key="1">
    <source>
        <dbReference type="SAM" id="MobiDB-lite"/>
    </source>
</evidence>
<keyword evidence="4" id="KW-1185">Reference proteome</keyword>
<dbReference type="STRING" id="51511.ENSCSAVP00000018360"/>
<feature type="domain" description="PH" evidence="2">
    <location>
        <begin position="221"/>
        <end position="259"/>
    </location>
</feature>
<dbReference type="OMA" id="WTEARTN"/>
<dbReference type="Ensembl" id="ENSCSAVT00000018560.1">
    <property type="protein sequence ID" value="ENSCSAVP00000018360.1"/>
    <property type="gene ID" value="ENSCSAVG00000010779.1"/>
</dbReference>
<feature type="region of interest" description="Disordered" evidence="1">
    <location>
        <begin position="48"/>
        <end position="104"/>
    </location>
</feature>
<protein>
    <recommendedName>
        <fullName evidence="2">PH domain-containing protein</fullName>
    </recommendedName>
</protein>
<accession>H2ZL94</accession>
<feature type="compositionally biased region" description="Basic residues" evidence="1">
    <location>
        <begin position="56"/>
        <end position="72"/>
    </location>
</feature>
<reference evidence="4" key="1">
    <citation type="submission" date="2003-08" db="EMBL/GenBank/DDBJ databases">
        <authorList>
            <person name="Birren B."/>
            <person name="Nusbaum C."/>
            <person name="Abebe A."/>
            <person name="Abouelleil A."/>
            <person name="Adekoya E."/>
            <person name="Ait-zahra M."/>
            <person name="Allen N."/>
            <person name="Allen T."/>
            <person name="An P."/>
            <person name="Anderson M."/>
            <person name="Anderson S."/>
            <person name="Arachchi H."/>
            <person name="Armbruster J."/>
            <person name="Bachantsang P."/>
            <person name="Baldwin J."/>
            <person name="Barry A."/>
            <person name="Bayul T."/>
            <person name="Blitshsteyn B."/>
            <person name="Bloom T."/>
            <person name="Blye J."/>
            <person name="Boguslavskiy L."/>
            <person name="Borowsky M."/>
            <person name="Boukhgalter B."/>
            <person name="Brunache A."/>
            <person name="Butler J."/>
            <person name="Calixte N."/>
            <person name="Calvo S."/>
            <person name="Camarata J."/>
            <person name="Campo K."/>
            <person name="Chang J."/>
            <person name="Cheshatsang Y."/>
            <person name="Citroen M."/>
            <person name="Collymore A."/>
            <person name="Considine T."/>
            <person name="Cook A."/>
            <person name="Cooke P."/>
            <person name="Corum B."/>
            <person name="Cuomo C."/>
            <person name="David R."/>
            <person name="Dawoe T."/>
            <person name="Degray S."/>
            <person name="Dodge S."/>
            <person name="Dooley K."/>
            <person name="Dorje P."/>
            <person name="Dorjee K."/>
            <person name="Dorris L."/>
            <person name="Duffey N."/>
            <person name="Dupes A."/>
            <person name="Elkins T."/>
            <person name="Engels R."/>
            <person name="Erickson J."/>
            <person name="Farina A."/>
            <person name="Faro S."/>
            <person name="Ferreira P."/>
            <person name="Fischer H."/>
            <person name="Fitzgerald M."/>
            <person name="Foley K."/>
            <person name="Gage D."/>
            <person name="Galagan J."/>
            <person name="Gearin G."/>
            <person name="Gnerre S."/>
            <person name="Gnirke A."/>
            <person name="Goyette A."/>
            <person name="Graham J."/>
            <person name="Grandbois E."/>
            <person name="Gyaltsen K."/>
            <person name="Hafez N."/>
            <person name="Hagopian D."/>
            <person name="Hagos B."/>
            <person name="Hall J."/>
            <person name="Hatcher B."/>
            <person name="Heller A."/>
            <person name="Higgins H."/>
            <person name="Honan T."/>
            <person name="Horn A."/>
            <person name="Houde N."/>
            <person name="Hughes L."/>
            <person name="Hulme W."/>
            <person name="Husby E."/>
            <person name="Iliev I."/>
            <person name="Jaffe D."/>
            <person name="Jones C."/>
            <person name="Kamal M."/>
            <person name="Kamat A."/>
            <person name="Kamvysselis M."/>
            <person name="Karlsson E."/>
            <person name="Kells C."/>
            <person name="Kieu A."/>
            <person name="Kisner P."/>
            <person name="Kodira C."/>
            <person name="Kulbokas E."/>
            <person name="Labutti K."/>
            <person name="Lama D."/>
            <person name="Landers T."/>
            <person name="Leger J."/>
            <person name="Levine S."/>
            <person name="Lewis D."/>
            <person name="Lewis T."/>
            <person name="Lindblad-toh K."/>
            <person name="Liu X."/>
            <person name="Lokyitsang T."/>
            <person name="Lokyitsang Y."/>
            <person name="Lucien O."/>
            <person name="Lui A."/>
            <person name="Ma L.J."/>
            <person name="Mabbitt R."/>
            <person name="Macdonald J."/>
            <person name="Maclean C."/>
            <person name="Major J."/>
            <person name="Manning J."/>
            <person name="Marabella R."/>
            <person name="Maru K."/>
            <person name="Matthews C."/>
            <person name="Mauceli E."/>
            <person name="Mccarthy M."/>
            <person name="Mcdonough S."/>
            <person name="Mcghee T."/>
            <person name="Meldrim J."/>
            <person name="Meneus L."/>
            <person name="Mesirov J."/>
            <person name="Mihalev A."/>
            <person name="Mihova T."/>
            <person name="Mikkelsen T."/>
            <person name="Mlenga V."/>
            <person name="Moru K."/>
            <person name="Mozes J."/>
            <person name="Mulrain L."/>
            <person name="Munson G."/>
            <person name="Naylor J."/>
            <person name="Newes C."/>
            <person name="Nguyen C."/>
            <person name="Nguyen N."/>
            <person name="Nguyen T."/>
            <person name="Nicol R."/>
            <person name="Nielsen C."/>
            <person name="Nizzari M."/>
            <person name="Norbu C."/>
            <person name="Norbu N."/>
            <person name="O'donnell P."/>
            <person name="Okoawo O."/>
            <person name="O'leary S."/>
            <person name="Omotosho B."/>
            <person name="O'neill K."/>
            <person name="Osman S."/>
            <person name="Parker S."/>
            <person name="Perrin D."/>
            <person name="Phunkhang P."/>
            <person name="Piqani B."/>
            <person name="Purcell S."/>
            <person name="Rachupka T."/>
            <person name="Ramasamy U."/>
            <person name="Rameau R."/>
            <person name="Ray V."/>
            <person name="Raymond C."/>
            <person name="Retta R."/>
            <person name="Richardson S."/>
            <person name="Rise C."/>
            <person name="Rodriguez J."/>
            <person name="Rogers J."/>
            <person name="Rogov P."/>
            <person name="Rutman M."/>
            <person name="Schupbach R."/>
            <person name="Seaman C."/>
            <person name="Settipalli S."/>
            <person name="Sharpe T."/>
            <person name="Sheridan J."/>
            <person name="Sherpa N."/>
            <person name="Shi J."/>
            <person name="Smirnov S."/>
            <person name="Smith C."/>
            <person name="Sougnez C."/>
            <person name="Spencer B."/>
            <person name="Stalker J."/>
            <person name="Stange-thomann N."/>
            <person name="Stavropoulos S."/>
            <person name="Stetson K."/>
            <person name="Stone C."/>
            <person name="Stone S."/>
            <person name="Stubbs M."/>
            <person name="Talamas J."/>
            <person name="Tchuinga P."/>
            <person name="Tenzing P."/>
            <person name="Tesfaye S."/>
            <person name="Theodore J."/>
            <person name="Thoulutsang Y."/>
            <person name="Topham K."/>
            <person name="Towey S."/>
            <person name="Tsamla T."/>
            <person name="Tsomo N."/>
            <person name="Vallee D."/>
            <person name="Vassiliev H."/>
            <person name="Venkataraman V."/>
            <person name="Vinson J."/>
            <person name="Vo A."/>
            <person name="Wade C."/>
            <person name="Wang S."/>
            <person name="Wangchuk T."/>
            <person name="Wangdi T."/>
            <person name="Whittaker C."/>
            <person name="Wilkinson J."/>
            <person name="Wu Y."/>
            <person name="Wyman D."/>
            <person name="Yadav S."/>
            <person name="Yang S."/>
            <person name="Yang X."/>
            <person name="Yeager S."/>
            <person name="Yee E."/>
            <person name="Young G."/>
            <person name="Zainoun J."/>
            <person name="Zembeck L."/>
            <person name="Zimmer A."/>
            <person name="Zody M."/>
            <person name="Lander E."/>
        </authorList>
    </citation>
    <scope>NUCLEOTIDE SEQUENCE [LARGE SCALE GENOMIC DNA]</scope>
</reference>
<name>H2ZL94_CIOSA</name>
<reference evidence="3" key="3">
    <citation type="submission" date="2025-09" db="UniProtKB">
        <authorList>
            <consortium name="Ensembl"/>
        </authorList>
    </citation>
    <scope>IDENTIFICATION</scope>
</reference>
<dbReference type="Gene3D" id="2.30.29.30">
    <property type="entry name" value="Pleckstrin-homology domain (PH domain)/Phosphotyrosine-binding domain (PTB)"/>
    <property type="match status" value="1"/>
</dbReference>
<dbReference type="InterPro" id="IPR001849">
    <property type="entry name" value="PH_domain"/>
</dbReference>
<dbReference type="PROSITE" id="PS50003">
    <property type="entry name" value="PH_DOMAIN"/>
    <property type="match status" value="1"/>
</dbReference>
<reference evidence="3" key="2">
    <citation type="submission" date="2025-08" db="UniProtKB">
        <authorList>
            <consortium name="Ensembl"/>
        </authorList>
    </citation>
    <scope>IDENTIFICATION</scope>
</reference>
<dbReference type="GeneTree" id="ENSGT00940000167176"/>
<dbReference type="Proteomes" id="UP000007875">
    <property type="component" value="Unassembled WGS sequence"/>
</dbReference>
<dbReference type="SUPFAM" id="SSF50729">
    <property type="entry name" value="PH domain-like"/>
    <property type="match status" value="1"/>
</dbReference>
<dbReference type="InterPro" id="IPR011993">
    <property type="entry name" value="PH-like_dom_sf"/>
</dbReference>
<dbReference type="AlphaFoldDB" id="H2ZL94"/>
<sequence>MTGRPSLTNDEQLWLMKQVKMSCMTVDEAVSWTEARTNEIQLEEETNNISKDKKSFKPGKTLKKFLPRRSRNKSSDGNNASIVRKPVERSSVSSEEHVETSGNQDLRSKQVYNFSIYKCSKHKVPQKRIMQIDFGAKVISLIHHGNLLTNYPFSSLVNVDGQEGKKVFIYFDDSQELELNAENLADKTKLIRLLNVISEQNEYEERGQPFDPCEKLQLSFKIIKEGYLEKKGAYSAINWNKRLVVIRSGELAYYRVEEE</sequence>
<dbReference type="eggNOG" id="ENOG502SBE8">
    <property type="taxonomic scope" value="Eukaryota"/>
</dbReference>
<dbReference type="InParanoid" id="H2ZL94"/>
<evidence type="ECO:0000259" key="2">
    <source>
        <dbReference type="PROSITE" id="PS50003"/>
    </source>
</evidence>
<evidence type="ECO:0000313" key="4">
    <source>
        <dbReference type="Proteomes" id="UP000007875"/>
    </source>
</evidence>
<proteinExistence type="predicted"/>
<evidence type="ECO:0000313" key="3">
    <source>
        <dbReference type="Ensembl" id="ENSCSAVP00000018360.1"/>
    </source>
</evidence>
<dbReference type="HOGENOM" id="CLU_1237460_0_0_1"/>
<organism evidence="3 4">
    <name type="scientific">Ciona savignyi</name>
    <name type="common">Pacific transparent sea squirt</name>
    <dbReference type="NCBI Taxonomy" id="51511"/>
    <lineage>
        <taxon>Eukaryota</taxon>
        <taxon>Metazoa</taxon>
        <taxon>Chordata</taxon>
        <taxon>Tunicata</taxon>
        <taxon>Ascidiacea</taxon>
        <taxon>Phlebobranchia</taxon>
        <taxon>Cionidae</taxon>
        <taxon>Ciona</taxon>
    </lineage>
</organism>